<organism evidence="1 2">
    <name type="scientific">Mucilaginibacter straminoryzae</name>
    <dbReference type="NCBI Taxonomy" id="2932774"/>
    <lineage>
        <taxon>Bacteria</taxon>
        <taxon>Pseudomonadati</taxon>
        <taxon>Bacteroidota</taxon>
        <taxon>Sphingobacteriia</taxon>
        <taxon>Sphingobacteriales</taxon>
        <taxon>Sphingobacteriaceae</taxon>
        <taxon>Mucilaginibacter</taxon>
    </lineage>
</organism>
<dbReference type="Proteomes" id="UP001139450">
    <property type="component" value="Unassembled WGS sequence"/>
</dbReference>
<evidence type="ECO:0008006" key="3">
    <source>
        <dbReference type="Google" id="ProtNLM"/>
    </source>
</evidence>
<evidence type="ECO:0000313" key="1">
    <source>
        <dbReference type="EMBL" id="MCJ8208649.1"/>
    </source>
</evidence>
<gene>
    <name evidence="1" type="ORF">MUY27_02940</name>
</gene>
<comment type="caution">
    <text evidence="1">The sequence shown here is derived from an EMBL/GenBank/DDBJ whole genome shotgun (WGS) entry which is preliminary data.</text>
</comment>
<dbReference type="InterPro" id="IPR011006">
    <property type="entry name" value="CheY-like_superfamily"/>
</dbReference>
<accession>A0A9X2B7K4</accession>
<name>A0A9X2B7K4_9SPHI</name>
<keyword evidence="2" id="KW-1185">Reference proteome</keyword>
<reference evidence="1" key="1">
    <citation type="submission" date="2022-04" db="EMBL/GenBank/DDBJ databases">
        <title>Mucilaginibacter sp. RS28 isolated from freshwater.</title>
        <authorList>
            <person name="Ko S.-R."/>
        </authorList>
    </citation>
    <scope>NUCLEOTIDE SEQUENCE</scope>
    <source>
        <strain evidence="1">RS28</strain>
    </source>
</reference>
<evidence type="ECO:0000313" key="2">
    <source>
        <dbReference type="Proteomes" id="UP001139450"/>
    </source>
</evidence>
<dbReference type="Gene3D" id="3.40.50.2300">
    <property type="match status" value="1"/>
</dbReference>
<proteinExistence type="predicted"/>
<protein>
    <recommendedName>
        <fullName evidence="3">Response regulatory domain-containing protein</fullName>
    </recommendedName>
</protein>
<dbReference type="RefSeq" id="WP_245128478.1">
    <property type="nucleotide sequence ID" value="NZ_JALJEJ010000001.1"/>
</dbReference>
<sequence length="122" mass="14273">MDTNRKMLLLDRDNNTLDVAHDIMFYGYTDMHITAEVECFFQLAKNYKPDLIIIDQLFADIYIEELCNQLRSDDQMKGIPVITVSKTYHRIISNETKSADTLYIRQYDSKAFADKVNYLMAS</sequence>
<dbReference type="SUPFAM" id="SSF52172">
    <property type="entry name" value="CheY-like"/>
    <property type="match status" value="1"/>
</dbReference>
<dbReference type="EMBL" id="JALJEJ010000001">
    <property type="protein sequence ID" value="MCJ8208649.1"/>
    <property type="molecule type" value="Genomic_DNA"/>
</dbReference>
<dbReference type="AlphaFoldDB" id="A0A9X2B7K4"/>